<dbReference type="Gene3D" id="3.40.50.300">
    <property type="entry name" value="P-loop containing nucleotide triphosphate hydrolases"/>
    <property type="match status" value="1"/>
</dbReference>
<protein>
    <recommendedName>
        <fullName evidence="2">Fe2OG dioxygenase domain-containing protein</fullName>
    </recommendedName>
</protein>
<evidence type="ECO:0000256" key="1">
    <source>
        <dbReference type="ARBA" id="ARBA00022737"/>
    </source>
</evidence>
<organism evidence="3 4">
    <name type="scientific">Ephemerocybe angulata</name>
    <dbReference type="NCBI Taxonomy" id="980116"/>
    <lineage>
        <taxon>Eukaryota</taxon>
        <taxon>Fungi</taxon>
        <taxon>Dikarya</taxon>
        <taxon>Basidiomycota</taxon>
        <taxon>Agaricomycotina</taxon>
        <taxon>Agaricomycetes</taxon>
        <taxon>Agaricomycetidae</taxon>
        <taxon>Agaricales</taxon>
        <taxon>Agaricineae</taxon>
        <taxon>Psathyrellaceae</taxon>
        <taxon>Ephemerocybe</taxon>
    </lineage>
</organism>
<accession>A0A8H5CH92</accession>
<dbReference type="InterPro" id="IPR005123">
    <property type="entry name" value="Oxoglu/Fe-dep_dioxygenase_dom"/>
</dbReference>
<dbReference type="InterPro" id="IPR044861">
    <property type="entry name" value="IPNS-like_FE2OG_OXY"/>
</dbReference>
<dbReference type="EMBL" id="JAACJK010000003">
    <property type="protein sequence ID" value="KAF5340748.1"/>
    <property type="molecule type" value="Genomic_DNA"/>
</dbReference>
<dbReference type="Pfam" id="PF24883">
    <property type="entry name" value="NPHP3_N"/>
    <property type="match status" value="1"/>
</dbReference>
<dbReference type="InterPro" id="IPR054471">
    <property type="entry name" value="GPIID_WHD"/>
</dbReference>
<dbReference type="InterPro" id="IPR027417">
    <property type="entry name" value="P-loop_NTPase"/>
</dbReference>
<dbReference type="Pfam" id="PF03171">
    <property type="entry name" value="2OG-FeII_Oxy"/>
    <property type="match status" value="1"/>
</dbReference>
<dbReference type="Gene3D" id="2.60.120.330">
    <property type="entry name" value="B-lactam Antibiotic, Isopenicillin N Synthase, Chain"/>
    <property type="match status" value="1"/>
</dbReference>
<evidence type="ECO:0000313" key="3">
    <source>
        <dbReference type="EMBL" id="KAF5340748.1"/>
    </source>
</evidence>
<dbReference type="InterPro" id="IPR027443">
    <property type="entry name" value="IPNS-like_sf"/>
</dbReference>
<dbReference type="SUPFAM" id="SSF48452">
    <property type="entry name" value="TPR-like"/>
    <property type="match status" value="1"/>
</dbReference>
<gene>
    <name evidence="3" type="ORF">D9611_007393</name>
</gene>
<keyword evidence="1" id="KW-0677">Repeat</keyword>
<dbReference type="Gene3D" id="1.25.40.10">
    <property type="entry name" value="Tetratricopeptide repeat domain"/>
    <property type="match status" value="1"/>
</dbReference>
<dbReference type="InterPro" id="IPR026992">
    <property type="entry name" value="DIOX_N"/>
</dbReference>
<dbReference type="SUPFAM" id="SSF52540">
    <property type="entry name" value="P-loop containing nucleoside triphosphate hydrolases"/>
    <property type="match status" value="1"/>
</dbReference>
<reference evidence="3 4" key="1">
    <citation type="journal article" date="2020" name="ISME J.">
        <title>Uncovering the hidden diversity of litter-decomposition mechanisms in mushroom-forming fungi.</title>
        <authorList>
            <person name="Floudas D."/>
            <person name="Bentzer J."/>
            <person name="Ahren D."/>
            <person name="Johansson T."/>
            <person name="Persson P."/>
            <person name="Tunlid A."/>
        </authorList>
    </citation>
    <scope>NUCLEOTIDE SEQUENCE [LARGE SCALE GENOMIC DNA]</scope>
    <source>
        <strain evidence="3 4">CBS 175.51</strain>
    </source>
</reference>
<evidence type="ECO:0000313" key="4">
    <source>
        <dbReference type="Proteomes" id="UP000541558"/>
    </source>
</evidence>
<dbReference type="Proteomes" id="UP000541558">
    <property type="component" value="Unassembled WGS sequence"/>
</dbReference>
<dbReference type="Pfam" id="PF22939">
    <property type="entry name" value="WHD_GPIID"/>
    <property type="match status" value="1"/>
</dbReference>
<proteinExistence type="predicted"/>
<dbReference type="PANTHER" id="PTHR10039:SF15">
    <property type="entry name" value="NACHT DOMAIN-CONTAINING PROTEIN"/>
    <property type="match status" value="1"/>
</dbReference>
<dbReference type="SUPFAM" id="SSF51197">
    <property type="entry name" value="Clavaminate synthase-like"/>
    <property type="match status" value="1"/>
</dbReference>
<dbReference type="PRINTS" id="PR00682">
    <property type="entry name" value="IPNSYNTHASE"/>
</dbReference>
<evidence type="ECO:0000259" key="2">
    <source>
        <dbReference type="PROSITE" id="PS51471"/>
    </source>
</evidence>
<keyword evidence="4" id="KW-1185">Reference proteome</keyword>
<dbReference type="PANTHER" id="PTHR10039">
    <property type="entry name" value="AMELOGENIN"/>
    <property type="match status" value="1"/>
</dbReference>
<sequence length="1638" mass="181190">MAPSAYDLTYGKEGKTGSSNTANFFNGSENANVGTLTTTMVGRDQVNISHHYGSVEANVEIDVQVAEIVEWLKGHNFDDVYRKALDQRMPNTGRWFLELPQFQQLVHDTAVTLCATGMPGSGKTILSSTSAQHLKESFPTQPDIAVIFAFLRYDEPLATRDILASLLTQLFVNYRHVTHEVMACAYSGSQTTTLTGREVSDLLKVVVRRFTKVFILVDGLDEAADDVKDELLSVLISLAANILLTSRPLDLFLTSHAPGALRVSIQAHATDIEIFVAGRVKMSARLQSIMRNKPDLLDRLIALIKETSRGMFLVARLQMDAIRNCRNVNGLFQALENLPSGLNDMYRHTFERIKAQSDEDVHLAYCVFVWLLHAQRPLSPDELQEALAVSFERCAFDPGDVVPIDLTLSVCCGLVEVEHKAVRFIHYTAQEYMKTVMFDGFPDPHAFLAVTCLIYLHSHLAHLEKARWSTVSEWESFHLSSYAHEWGQVHIQTSRVGALHDPNPSFFLPKGHAGLLSQLAKLSLLFARRFQHTVNLSDITGAISAQQTAVNLTHEECTGDLPVRLTSLGLLFMLRYEWFGEQSDIVKAADTLQIAVDLTPSGHASLPGRLCNLGTALMRRAENICDPLGIAEAISAIRRAVELTPEGHADLPVELNNLAGAHLLRFLCVENHSDLAEAISVLRNALQLTPDGHENRPGWLFNLGYALYSRYLLGGAVEDLDQSVVHFKHAANDSLGHPHDRLRAAVYLAGLLHPQGRHSSDILASFDTALGLVSLITGLKKARQCRHISLQPLPGIAFSIKRADKGLEWMEEHRRLIWSQLGNFRSPFDSLHIHDHRLAQSLTRAAKNLDLGATRSTWGRSRISMSQIPVVEEHTEKPRASPEEEWEDILKELRASPGFETFLQPTPCSNLLQHLPEAGYVVLIHIDDIRCDAVALLAGLDKPLHIPLDFPLSRAQGYRDGLYNQLQLRGFLIREGVPEVATESISSGATPESRPGCDDPGPVLRAIRPLPFYVRRGPDDRVLRGVLRGIWNSVVKPILDALGITREDKSTGKRLPRIWWCPAGVLSFLPIHAAGIYGELESESALDYVVSSYIPSIAALNDLKNRRPIDKDRSGLFLTNQPDVPGVLSIPGTTAEVRSIYAKASEHRMRALKLEGVTAEECLRRMEEFSSIHLACHASSNAADPLQSRFRFHDSSLNLATILKTNLQNADLAFLSACQTSTVEVGLHNEAVHLAAGMLAAGYRRVVATMWSIDDHTARQVAVDFYDRLLSYGESENHEGGFDGALSAQALNDAIQSHRARLSHDSEDSLYAWIPDISDAFSTDINARRKLADEIRDACVNVGFFYVKSHGIKESTVEKAIAAAKDFFSLPEEVKMELDIHKSSNFKGYTALLGENTDVTGNGDLHEGFDIGWELEPGQLDLGQTAASGAEIGPMSGENVWPEGLDGFKDAVLEYYHSALALGRVLFPLFALALDMPEDWFDDKTKQSAAIMRLLHYPPQNPTKVDQGQIGIGEHTDYECFTLLWQDKAGGLQVKNASGKWIDAVPIPGTIVVNLGDQFARWTDDVFKSTSHRVINRSGAERYSIPVFFGTDYDVLLQPIPTCLSPGRTPQYEVVSAGDYVKSRLQATYAHSAVPAKA</sequence>
<name>A0A8H5CH92_9AGAR</name>
<dbReference type="PROSITE" id="PS51471">
    <property type="entry name" value="FE2OG_OXY"/>
    <property type="match status" value="1"/>
</dbReference>
<dbReference type="OrthoDB" id="288590at2759"/>
<comment type="caution">
    <text evidence="3">The sequence shown here is derived from an EMBL/GenBank/DDBJ whole genome shotgun (WGS) entry which is preliminary data.</text>
</comment>
<dbReference type="Pfam" id="PF14226">
    <property type="entry name" value="DIOX_N"/>
    <property type="match status" value="1"/>
</dbReference>
<dbReference type="InterPro" id="IPR024983">
    <property type="entry name" value="CHAT_dom"/>
</dbReference>
<feature type="domain" description="Fe2OG dioxygenase" evidence="2">
    <location>
        <begin position="1488"/>
        <end position="1592"/>
    </location>
</feature>
<dbReference type="Pfam" id="PF12770">
    <property type="entry name" value="CHAT"/>
    <property type="match status" value="1"/>
</dbReference>
<dbReference type="InterPro" id="IPR011990">
    <property type="entry name" value="TPR-like_helical_dom_sf"/>
</dbReference>
<dbReference type="InterPro" id="IPR056884">
    <property type="entry name" value="NPHP3-like_N"/>
</dbReference>